<feature type="region of interest" description="Disordered" evidence="1">
    <location>
        <begin position="1"/>
        <end position="24"/>
    </location>
</feature>
<dbReference type="InterPro" id="IPR024516">
    <property type="entry name" value="Mce_C"/>
</dbReference>
<dbReference type="AlphaFoldDB" id="A0A1X0DGY6"/>
<evidence type="ECO:0000256" key="2">
    <source>
        <dbReference type="SAM" id="Phobius"/>
    </source>
</evidence>
<dbReference type="OrthoDB" id="3460188at2"/>
<sequence length="425" mass="44584">MTEHLGPGPIHRSETTSAAAPVAASPGHHFGAQSYVRPLAGLATIIVVAAIVAVAVGLFRGDFTTSVPVTVVSPRAGLVMNPDAKVKMRGVEVGKVSSIDVRPNGEAVLHLAMQPSQMHLIPSNVLVDIASATAFGAKFVELIPPAEPSPKPLTANQVLEGKHVTVEINTVFQQLTSLLAKIDPAKLNETLGAIASAVNGRGHKIGQMISDLDSFLATQEPSLPALSRDLEALPTVSNAYADAAPDLLATTDNAIRISKSIVDEQRNLDAFLISSIGLADMGNDVVGGNRKALTDVLHLLAPTTDLLNEYHKALWCGIAGDLGNVTAPDLPEPMVKVTVYLGFGTERYRYPSNLPKVAATGGPQCQDLPVVPFDAAPPFVVADVGSNPMEYGNPQLLINSDALKQLLYGPIDGPPRNSFQVGQPG</sequence>
<organism evidence="3 4">
    <name type="scientific">Mycobacterium heidelbergense</name>
    <dbReference type="NCBI Taxonomy" id="53376"/>
    <lineage>
        <taxon>Bacteria</taxon>
        <taxon>Bacillati</taxon>
        <taxon>Actinomycetota</taxon>
        <taxon>Actinomycetes</taxon>
        <taxon>Mycobacteriales</taxon>
        <taxon>Mycobacteriaceae</taxon>
        <taxon>Mycobacterium</taxon>
        <taxon>Mycobacterium simiae complex</taxon>
    </lineage>
</organism>
<dbReference type="InterPro" id="IPR052336">
    <property type="entry name" value="MlaD_Phospholipid_Transporter"/>
</dbReference>
<name>A0A1X0DGY6_MYCHE</name>
<keyword evidence="2" id="KW-0812">Transmembrane</keyword>
<keyword evidence="2" id="KW-1133">Transmembrane helix</keyword>
<evidence type="ECO:0000313" key="3">
    <source>
        <dbReference type="EMBL" id="ORA71100.1"/>
    </source>
</evidence>
<keyword evidence="4" id="KW-1185">Reference proteome</keyword>
<evidence type="ECO:0000313" key="4">
    <source>
        <dbReference type="Proteomes" id="UP000192566"/>
    </source>
</evidence>
<comment type="caution">
    <text evidence="3">The sequence shown here is derived from an EMBL/GenBank/DDBJ whole genome shotgun (WGS) entry which is preliminary data.</text>
</comment>
<dbReference type="PANTHER" id="PTHR33371:SF19">
    <property type="entry name" value="MCE-FAMILY PROTEIN MCE4A"/>
    <property type="match status" value="1"/>
</dbReference>
<gene>
    <name evidence="3" type="ORF">BST25_17395</name>
</gene>
<dbReference type="InterPro" id="IPR003399">
    <property type="entry name" value="Mce/MlaD"/>
</dbReference>
<proteinExistence type="predicted"/>
<dbReference type="STRING" id="53376.BST25_17395"/>
<dbReference type="NCBIfam" id="TIGR00996">
    <property type="entry name" value="Mtu_fam_mce"/>
    <property type="match status" value="1"/>
</dbReference>
<dbReference type="Pfam" id="PF02470">
    <property type="entry name" value="MlaD"/>
    <property type="match status" value="1"/>
</dbReference>
<dbReference type="Proteomes" id="UP000192566">
    <property type="component" value="Unassembled WGS sequence"/>
</dbReference>
<dbReference type="GO" id="GO:0051701">
    <property type="term" value="P:biological process involved in interaction with host"/>
    <property type="evidence" value="ECO:0007669"/>
    <property type="project" value="TreeGrafter"/>
</dbReference>
<feature type="transmembrane region" description="Helical" evidence="2">
    <location>
        <begin position="39"/>
        <end position="59"/>
    </location>
</feature>
<evidence type="ECO:0000256" key="1">
    <source>
        <dbReference type="SAM" id="MobiDB-lite"/>
    </source>
</evidence>
<reference evidence="3 4" key="1">
    <citation type="submission" date="2017-02" db="EMBL/GenBank/DDBJ databases">
        <title>The new phylogeny of genus Mycobacterium.</title>
        <authorList>
            <person name="Tortoli E."/>
            <person name="Trovato A."/>
            <person name="Cirillo D.M."/>
        </authorList>
    </citation>
    <scope>NUCLEOTIDE SEQUENCE [LARGE SCALE GENOMIC DNA]</scope>
    <source>
        <strain evidence="3 4">DSM 44471</strain>
    </source>
</reference>
<keyword evidence="2" id="KW-0472">Membrane</keyword>
<accession>A0A1X0DGY6</accession>
<dbReference type="RefSeq" id="WP_083075554.1">
    <property type="nucleotide sequence ID" value="NZ_AP022615.1"/>
</dbReference>
<dbReference type="EMBL" id="MVHR01000028">
    <property type="protein sequence ID" value="ORA71100.1"/>
    <property type="molecule type" value="Genomic_DNA"/>
</dbReference>
<protein>
    <submittedName>
        <fullName evidence="3">MCE-family protein</fullName>
    </submittedName>
</protein>
<feature type="compositionally biased region" description="Low complexity" evidence="1">
    <location>
        <begin position="15"/>
        <end position="24"/>
    </location>
</feature>
<dbReference type="Pfam" id="PF11887">
    <property type="entry name" value="Mce4_CUP1"/>
    <property type="match status" value="1"/>
</dbReference>
<dbReference type="InterPro" id="IPR005693">
    <property type="entry name" value="Mce"/>
</dbReference>
<dbReference type="GO" id="GO:0005576">
    <property type="term" value="C:extracellular region"/>
    <property type="evidence" value="ECO:0007669"/>
    <property type="project" value="TreeGrafter"/>
</dbReference>
<dbReference type="PANTHER" id="PTHR33371">
    <property type="entry name" value="INTERMEMBRANE PHOSPHOLIPID TRANSPORT SYSTEM BINDING PROTEIN MLAD-RELATED"/>
    <property type="match status" value="1"/>
</dbReference>